<evidence type="ECO:0000313" key="2">
    <source>
        <dbReference type="EMBL" id="GMN56366.1"/>
    </source>
</evidence>
<gene>
    <name evidence="2" type="ORF">TIFTF001_025470</name>
</gene>
<feature type="region of interest" description="Disordered" evidence="1">
    <location>
        <begin position="25"/>
        <end position="74"/>
    </location>
</feature>
<dbReference type="Proteomes" id="UP001187192">
    <property type="component" value="Unassembled WGS sequence"/>
</dbReference>
<proteinExistence type="predicted"/>
<organism evidence="2 3">
    <name type="scientific">Ficus carica</name>
    <name type="common">Common fig</name>
    <dbReference type="NCBI Taxonomy" id="3494"/>
    <lineage>
        <taxon>Eukaryota</taxon>
        <taxon>Viridiplantae</taxon>
        <taxon>Streptophyta</taxon>
        <taxon>Embryophyta</taxon>
        <taxon>Tracheophyta</taxon>
        <taxon>Spermatophyta</taxon>
        <taxon>Magnoliopsida</taxon>
        <taxon>eudicotyledons</taxon>
        <taxon>Gunneridae</taxon>
        <taxon>Pentapetalae</taxon>
        <taxon>rosids</taxon>
        <taxon>fabids</taxon>
        <taxon>Rosales</taxon>
        <taxon>Moraceae</taxon>
        <taxon>Ficeae</taxon>
        <taxon>Ficus</taxon>
    </lineage>
</organism>
<comment type="caution">
    <text evidence="2">The sequence shown here is derived from an EMBL/GenBank/DDBJ whole genome shotgun (WGS) entry which is preliminary data.</text>
</comment>
<feature type="compositionally biased region" description="Basic and acidic residues" evidence="1">
    <location>
        <begin position="62"/>
        <end position="74"/>
    </location>
</feature>
<reference evidence="2" key="1">
    <citation type="submission" date="2023-07" db="EMBL/GenBank/DDBJ databases">
        <title>draft genome sequence of fig (Ficus carica).</title>
        <authorList>
            <person name="Takahashi T."/>
            <person name="Nishimura K."/>
        </authorList>
    </citation>
    <scope>NUCLEOTIDE SEQUENCE</scope>
</reference>
<evidence type="ECO:0000313" key="3">
    <source>
        <dbReference type="Proteomes" id="UP001187192"/>
    </source>
</evidence>
<keyword evidence="3" id="KW-1185">Reference proteome</keyword>
<evidence type="ECO:0000256" key="1">
    <source>
        <dbReference type="SAM" id="MobiDB-lite"/>
    </source>
</evidence>
<dbReference type="EMBL" id="BTGU01000063">
    <property type="protein sequence ID" value="GMN56366.1"/>
    <property type="molecule type" value="Genomic_DNA"/>
</dbReference>
<protein>
    <submittedName>
        <fullName evidence="2">Uncharacterized protein</fullName>
    </submittedName>
</protein>
<sequence>MDLSEEQSSSSPSKSLGVIRASARAAVEEDKSMVPVSEGTGLVGPAVAEQEKKKLNPNAKAWDPKADGASEEDRKYGKCVETVDLHNGADLDGNATAAWKGDIQMVVHTSSSHGGSYSSQLGCRQEASLV</sequence>
<dbReference type="AlphaFoldDB" id="A0AA88DGN2"/>
<name>A0AA88DGN2_FICCA</name>
<accession>A0AA88DGN2</accession>